<evidence type="ECO:0000256" key="2">
    <source>
        <dbReference type="SAM" id="SignalP"/>
    </source>
</evidence>
<feature type="chain" id="PRO_5009522370" description="DUF2231 domain-containing protein" evidence="2">
    <location>
        <begin position="29"/>
        <end position="207"/>
    </location>
</feature>
<feature type="transmembrane region" description="Helical" evidence="1">
    <location>
        <begin position="176"/>
        <end position="196"/>
    </location>
</feature>
<keyword evidence="1" id="KW-1133">Transmembrane helix</keyword>
<dbReference type="Pfam" id="PF09990">
    <property type="entry name" value="DUF2231"/>
    <property type="match status" value="1"/>
</dbReference>
<proteinExistence type="predicted"/>
<dbReference type="AlphaFoldDB" id="A0A1F5YC10"/>
<reference evidence="4 5" key="1">
    <citation type="journal article" date="2016" name="Nat. Commun.">
        <title>Thousands of microbial genomes shed light on interconnected biogeochemical processes in an aquifer system.</title>
        <authorList>
            <person name="Anantharaman K."/>
            <person name="Brown C.T."/>
            <person name="Hug L.A."/>
            <person name="Sharon I."/>
            <person name="Castelle C.J."/>
            <person name="Probst A.J."/>
            <person name="Thomas B.C."/>
            <person name="Singh A."/>
            <person name="Wilkins M.J."/>
            <person name="Karaoz U."/>
            <person name="Brodie E.L."/>
            <person name="Williams K.H."/>
            <person name="Hubbard S.S."/>
            <person name="Banfield J.F."/>
        </authorList>
    </citation>
    <scope>NUCLEOTIDE SEQUENCE [LARGE SCALE GENOMIC DNA]</scope>
</reference>
<keyword evidence="1" id="KW-0472">Membrane</keyword>
<feature type="transmembrane region" description="Helical" evidence="1">
    <location>
        <begin position="75"/>
        <end position="98"/>
    </location>
</feature>
<keyword evidence="2" id="KW-0732">Signal</keyword>
<evidence type="ECO:0000313" key="5">
    <source>
        <dbReference type="Proteomes" id="UP000176992"/>
    </source>
</evidence>
<organism evidence="4 5">
    <name type="scientific">Candidatus Glassbacteria bacterium GWA2_58_10</name>
    <dbReference type="NCBI Taxonomy" id="1817865"/>
    <lineage>
        <taxon>Bacteria</taxon>
        <taxon>Candidatus Glassiibacteriota</taxon>
    </lineage>
</organism>
<feature type="transmembrane region" description="Helical" evidence="1">
    <location>
        <begin position="147"/>
        <end position="164"/>
    </location>
</feature>
<sequence>MRYPLKLSRLVLLSFCLVSALVVFQIKASDSTAAQAAPDTEAIEEIEEIQDVTPVEAAPAAQPGLLQIVGRMHPAVIHFPIAWLTLLLLIETAALFTGKPEWSRFGLYVLILTLLSFIPAVTSGLILSKSQGSDPDFIKLMTLHRNINLSVVLICVIAFILRIARSEKLQGRARLPYFLLILVSTALIAFSGHLGGKMVFGENYLPF</sequence>
<dbReference type="Proteomes" id="UP000176992">
    <property type="component" value="Unassembled WGS sequence"/>
</dbReference>
<evidence type="ECO:0000256" key="1">
    <source>
        <dbReference type="SAM" id="Phobius"/>
    </source>
</evidence>
<name>A0A1F5YC10_9BACT</name>
<gene>
    <name evidence="4" type="ORF">A2Z86_12615</name>
</gene>
<feature type="domain" description="DUF2231" evidence="3">
    <location>
        <begin position="72"/>
        <end position="200"/>
    </location>
</feature>
<dbReference type="InterPro" id="IPR019251">
    <property type="entry name" value="DUF2231_TM"/>
</dbReference>
<protein>
    <recommendedName>
        <fullName evidence="3">DUF2231 domain-containing protein</fullName>
    </recommendedName>
</protein>
<feature type="transmembrane region" description="Helical" evidence="1">
    <location>
        <begin position="105"/>
        <end position="127"/>
    </location>
</feature>
<dbReference type="EMBL" id="MFIV01000215">
    <property type="protein sequence ID" value="OGF97693.1"/>
    <property type="molecule type" value="Genomic_DNA"/>
</dbReference>
<feature type="signal peptide" evidence="2">
    <location>
        <begin position="1"/>
        <end position="28"/>
    </location>
</feature>
<accession>A0A1F5YC10</accession>
<keyword evidence="1" id="KW-0812">Transmembrane</keyword>
<evidence type="ECO:0000259" key="3">
    <source>
        <dbReference type="Pfam" id="PF09990"/>
    </source>
</evidence>
<evidence type="ECO:0000313" key="4">
    <source>
        <dbReference type="EMBL" id="OGF97693.1"/>
    </source>
</evidence>
<comment type="caution">
    <text evidence="4">The sequence shown here is derived from an EMBL/GenBank/DDBJ whole genome shotgun (WGS) entry which is preliminary data.</text>
</comment>